<evidence type="ECO:0000313" key="2">
    <source>
        <dbReference type="EMBL" id="PPQ86774.1"/>
    </source>
</evidence>
<name>A0A409X7U2_PSICY</name>
<feature type="compositionally biased region" description="Basic residues" evidence="1">
    <location>
        <begin position="73"/>
        <end position="86"/>
    </location>
</feature>
<feature type="compositionally biased region" description="Basic and acidic residues" evidence="1">
    <location>
        <begin position="102"/>
        <end position="113"/>
    </location>
</feature>
<dbReference type="AlphaFoldDB" id="A0A409X7U2"/>
<dbReference type="EMBL" id="NHYD01002432">
    <property type="protein sequence ID" value="PPQ86774.1"/>
    <property type="molecule type" value="Genomic_DNA"/>
</dbReference>
<feature type="region of interest" description="Disordered" evidence="1">
    <location>
        <begin position="67"/>
        <end position="113"/>
    </location>
</feature>
<organism evidence="2 3">
    <name type="scientific">Psilocybe cyanescens</name>
    <dbReference type="NCBI Taxonomy" id="93625"/>
    <lineage>
        <taxon>Eukaryota</taxon>
        <taxon>Fungi</taxon>
        <taxon>Dikarya</taxon>
        <taxon>Basidiomycota</taxon>
        <taxon>Agaricomycotina</taxon>
        <taxon>Agaricomycetes</taxon>
        <taxon>Agaricomycetidae</taxon>
        <taxon>Agaricales</taxon>
        <taxon>Agaricineae</taxon>
        <taxon>Strophariaceae</taxon>
        <taxon>Psilocybe</taxon>
    </lineage>
</organism>
<proteinExistence type="predicted"/>
<keyword evidence="3" id="KW-1185">Reference proteome</keyword>
<dbReference type="Proteomes" id="UP000283269">
    <property type="component" value="Unassembled WGS sequence"/>
</dbReference>
<protein>
    <submittedName>
        <fullName evidence="2">Uncharacterized protein</fullName>
    </submittedName>
</protein>
<gene>
    <name evidence="2" type="ORF">CVT25_012420</name>
</gene>
<reference evidence="2 3" key="1">
    <citation type="journal article" date="2018" name="Evol. Lett.">
        <title>Horizontal gene cluster transfer increased hallucinogenic mushroom diversity.</title>
        <authorList>
            <person name="Reynolds H.T."/>
            <person name="Vijayakumar V."/>
            <person name="Gluck-Thaler E."/>
            <person name="Korotkin H.B."/>
            <person name="Matheny P.B."/>
            <person name="Slot J.C."/>
        </authorList>
    </citation>
    <scope>NUCLEOTIDE SEQUENCE [LARGE SCALE GENOMIC DNA]</scope>
    <source>
        <strain evidence="2 3">2631</strain>
    </source>
</reference>
<evidence type="ECO:0000256" key="1">
    <source>
        <dbReference type="SAM" id="MobiDB-lite"/>
    </source>
</evidence>
<evidence type="ECO:0000313" key="3">
    <source>
        <dbReference type="Proteomes" id="UP000283269"/>
    </source>
</evidence>
<dbReference type="InParanoid" id="A0A409X7U2"/>
<accession>A0A409X7U2</accession>
<sequence length="113" mass="12487">MANDGEGDGNRDDKDGGVWLCLETSNGAAYVGRLTRRCHSSDAQCHVPPSSRRRPPHLCAEPCSIDHSSLCQSHHKSTSLSKRYRGKGANADPNPSKNQKRNKTDKQEENESR</sequence>
<comment type="caution">
    <text evidence="2">The sequence shown here is derived from an EMBL/GenBank/DDBJ whole genome shotgun (WGS) entry which is preliminary data.</text>
</comment>